<dbReference type="AlphaFoldDB" id="A0A0B7JBB0"/>
<proteinExistence type="predicted"/>
<evidence type="ECO:0000313" key="1">
    <source>
        <dbReference type="EMBL" id="PSU99789.1"/>
    </source>
</evidence>
<comment type="caution">
    <text evidence="1">The sequence shown here is derived from an EMBL/GenBank/DDBJ whole genome shotgun (WGS) entry which is preliminary data.</text>
</comment>
<reference evidence="1 2" key="1">
    <citation type="submission" date="2018-01" db="EMBL/GenBank/DDBJ databases">
        <title>Whole genome sequencing of Histamine producing bacteria.</title>
        <authorList>
            <person name="Butler K."/>
        </authorList>
    </citation>
    <scope>NUCLEOTIDE SEQUENCE [LARGE SCALE GENOMIC DNA]</scope>
    <source>
        <strain evidence="1 2">FS-7.2</strain>
    </source>
</reference>
<dbReference type="Proteomes" id="UP000241426">
    <property type="component" value="Unassembled WGS sequence"/>
</dbReference>
<dbReference type="RefSeq" id="WP_036794700.1">
    <property type="nucleotide sequence ID" value="NZ_JAUZMX010000001.1"/>
</dbReference>
<evidence type="ECO:0000313" key="2">
    <source>
        <dbReference type="Proteomes" id="UP000241426"/>
    </source>
</evidence>
<gene>
    <name evidence="1" type="ORF">C9J27_08285</name>
</gene>
<dbReference type="PROSITE" id="PS51257">
    <property type="entry name" value="PROKAR_LIPOPROTEIN"/>
    <property type="match status" value="1"/>
</dbReference>
<organism evidence="1 2">
    <name type="scientific">Photobacterium kishitanii</name>
    <dbReference type="NCBI Taxonomy" id="318456"/>
    <lineage>
        <taxon>Bacteria</taxon>
        <taxon>Pseudomonadati</taxon>
        <taxon>Pseudomonadota</taxon>
        <taxon>Gammaproteobacteria</taxon>
        <taxon>Vibrionales</taxon>
        <taxon>Vibrionaceae</taxon>
        <taxon>Photobacterium</taxon>
    </lineage>
</organism>
<name>A0A0B7JBB0_9GAMM</name>
<accession>A0A2T3KJU7</accession>
<dbReference type="GeneID" id="29944432"/>
<protein>
    <submittedName>
        <fullName evidence="1">Uncharacterized protein</fullName>
    </submittedName>
</protein>
<accession>A0A0B7JBB0</accession>
<dbReference type="EMBL" id="PYNF01000005">
    <property type="protein sequence ID" value="PSU99789.1"/>
    <property type="molecule type" value="Genomic_DNA"/>
</dbReference>
<sequence length="102" mass="11684">MIKSQLIILTSLSVIMMGCSSHQAQQLGFQDSSVNSYARHMSNSQLCATYLGERSTNQTRVSLAAEWQHRKLSHAYCSELENEWYLTKFTKWLINEKAAKPK</sequence>